<keyword evidence="1" id="KW-0732">Signal</keyword>
<dbReference type="GO" id="GO:0016810">
    <property type="term" value="F:hydrolase activity, acting on carbon-nitrogen (but not peptide) bonds"/>
    <property type="evidence" value="ECO:0007669"/>
    <property type="project" value="InterPro"/>
</dbReference>
<evidence type="ECO:0000313" key="3">
    <source>
        <dbReference type="EMBL" id="AKE52091.1"/>
    </source>
</evidence>
<dbReference type="InterPro" id="IPR011059">
    <property type="entry name" value="Metal-dep_hydrolase_composite"/>
</dbReference>
<dbReference type="EMBL" id="CP010975">
    <property type="protein sequence ID" value="AKE52091.1"/>
    <property type="molecule type" value="Genomic_DNA"/>
</dbReference>
<keyword evidence="4" id="KW-1185">Reference proteome</keyword>
<dbReference type="SUPFAM" id="SSF51556">
    <property type="entry name" value="Metallo-dependent hydrolases"/>
    <property type="match status" value="1"/>
</dbReference>
<feature type="chain" id="PRO_5002508933" evidence="1">
    <location>
        <begin position="23"/>
        <end position="422"/>
    </location>
</feature>
<evidence type="ECO:0000256" key="1">
    <source>
        <dbReference type="SAM" id="SignalP"/>
    </source>
</evidence>
<dbReference type="Gene3D" id="3.20.20.140">
    <property type="entry name" value="Metal-dependent hydrolases"/>
    <property type="match status" value="2"/>
</dbReference>
<name>A0A0F6RCJ0_9GAMM</name>
<dbReference type="InterPro" id="IPR032466">
    <property type="entry name" value="Metal_Hydrolase"/>
</dbReference>
<accession>A0A0F6RCJ0</accession>
<dbReference type="PANTHER" id="PTHR43135:SF3">
    <property type="entry name" value="ALPHA-D-RIBOSE 1-METHYLPHOSPHONATE 5-TRIPHOSPHATE DIPHOSPHATASE"/>
    <property type="match status" value="1"/>
</dbReference>
<dbReference type="InterPro" id="IPR051781">
    <property type="entry name" value="Metallo-dep_Hydrolase"/>
</dbReference>
<dbReference type="KEGG" id="kge:TQ33_1131"/>
<dbReference type="Proteomes" id="UP000034071">
    <property type="component" value="Chromosome"/>
</dbReference>
<dbReference type="HOGENOM" id="CLU_046987_1_0_6"/>
<protein>
    <submittedName>
        <fullName evidence="3">Imidazolonepropionase</fullName>
    </submittedName>
</protein>
<feature type="domain" description="Amidohydrolase-related" evidence="2">
    <location>
        <begin position="246"/>
        <end position="394"/>
    </location>
</feature>
<dbReference type="Pfam" id="PF01979">
    <property type="entry name" value="Amidohydro_1"/>
    <property type="match status" value="1"/>
</dbReference>
<organism evidence="3 4">
    <name type="scientific">Kangiella geojedonensis</name>
    <dbReference type="NCBI Taxonomy" id="914150"/>
    <lineage>
        <taxon>Bacteria</taxon>
        <taxon>Pseudomonadati</taxon>
        <taxon>Pseudomonadota</taxon>
        <taxon>Gammaproteobacteria</taxon>
        <taxon>Kangiellales</taxon>
        <taxon>Kangiellaceae</taxon>
        <taxon>Kangiella</taxon>
    </lineage>
</organism>
<sequence>MTLLLKSLAILLVAATLSSANAEMILIKNAKVYTQTSAGNLENTDVLIEDGLIRNIGEDLSADDARVINAKGKVVTPGIFALMNQIGLVEVSAVEGTNDTATETEVLGASFSVDEVFNPESTLVPMNRAGGVTRTLIKPYNGNSLFAGLGSIMDLAGDYDPLIVSDVAVFAIYGEHAASMSGGSRAAALQYFNRAFSQAKEFSENSDAIKSGDYRELDLSMGDLETLSRVLDQDIPLVVNVNRANDILAVVDMAKKHNIKLVLAGAAEAWKVAEQLATADVAVIIDPMDNIPSFESLGKRYDNAALLTKAGVDVMFSSETHNAQNVRYAAGNAVAYGMPYDKALAAMTSTPAKVFGGASNYGKLMPGFKAELVIWSGDPLEVTTYAESVIIDGKLTDSDTRAKRLERRYKDISNDQNTFYRK</sequence>
<reference evidence="3 4" key="1">
    <citation type="submission" date="2015-02" db="EMBL/GenBank/DDBJ databases">
        <title>Complete genome sequence of Kangiella geojedonensis strain YCS-5T.</title>
        <authorList>
            <person name="Kim K.M."/>
        </authorList>
    </citation>
    <scope>NUCLEOTIDE SEQUENCE [LARGE SCALE GENOMIC DNA]</scope>
    <source>
        <strain evidence="3 4">YCS-5</strain>
    </source>
</reference>
<feature type="signal peptide" evidence="1">
    <location>
        <begin position="1"/>
        <end position="22"/>
    </location>
</feature>
<dbReference type="RefSeq" id="WP_046561200.1">
    <property type="nucleotide sequence ID" value="NZ_CP010975.1"/>
</dbReference>
<evidence type="ECO:0000313" key="4">
    <source>
        <dbReference type="Proteomes" id="UP000034071"/>
    </source>
</evidence>
<dbReference type="AlphaFoldDB" id="A0A0F6RCJ0"/>
<proteinExistence type="predicted"/>
<dbReference type="STRING" id="914150.TQ33_1131"/>
<dbReference type="InterPro" id="IPR006680">
    <property type="entry name" value="Amidohydro-rel"/>
</dbReference>
<gene>
    <name evidence="3" type="ORF">TQ33_1131</name>
</gene>
<evidence type="ECO:0000259" key="2">
    <source>
        <dbReference type="Pfam" id="PF01979"/>
    </source>
</evidence>
<dbReference type="SUPFAM" id="SSF51338">
    <property type="entry name" value="Composite domain of metallo-dependent hydrolases"/>
    <property type="match status" value="1"/>
</dbReference>
<dbReference type="PANTHER" id="PTHR43135">
    <property type="entry name" value="ALPHA-D-RIBOSE 1-METHYLPHOSPHONATE 5-TRIPHOSPHATE DIPHOSPHATASE"/>
    <property type="match status" value="1"/>
</dbReference>
<dbReference type="OrthoDB" id="783596at2"/>